<dbReference type="AlphaFoldDB" id="A0AAW2G984"/>
<keyword evidence="3" id="KW-1185">Reference proteome</keyword>
<feature type="region of interest" description="Disordered" evidence="1">
    <location>
        <begin position="41"/>
        <end position="75"/>
    </location>
</feature>
<name>A0AAW2G984_9HYME</name>
<accession>A0AAW2G984</accession>
<dbReference type="EMBL" id="JADYXP020000005">
    <property type="protein sequence ID" value="KAL0124779.1"/>
    <property type="molecule type" value="Genomic_DNA"/>
</dbReference>
<sequence>MNQIARRIKKSLDGRASICDVIFRWFTRTAFSRAGRVTSERNWRRWKKTEDTDRKGIKDGREKERKKERERESAT</sequence>
<protein>
    <submittedName>
        <fullName evidence="2">Uncharacterized protein</fullName>
    </submittedName>
</protein>
<evidence type="ECO:0000313" key="3">
    <source>
        <dbReference type="Proteomes" id="UP001430953"/>
    </source>
</evidence>
<proteinExistence type="predicted"/>
<comment type="caution">
    <text evidence="2">The sequence shown here is derived from an EMBL/GenBank/DDBJ whole genome shotgun (WGS) entry which is preliminary data.</text>
</comment>
<dbReference type="Proteomes" id="UP001430953">
    <property type="component" value="Unassembled WGS sequence"/>
</dbReference>
<organism evidence="2 3">
    <name type="scientific">Cardiocondyla obscurior</name>
    <dbReference type="NCBI Taxonomy" id="286306"/>
    <lineage>
        <taxon>Eukaryota</taxon>
        <taxon>Metazoa</taxon>
        <taxon>Ecdysozoa</taxon>
        <taxon>Arthropoda</taxon>
        <taxon>Hexapoda</taxon>
        <taxon>Insecta</taxon>
        <taxon>Pterygota</taxon>
        <taxon>Neoptera</taxon>
        <taxon>Endopterygota</taxon>
        <taxon>Hymenoptera</taxon>
        <taxon>Apocrita</taxon>
        <taxon>Aculeata</taxon>
        <taxon>Formicoidea</taxon>
        <taxon>Formicidae</taxon>
        <taxon>Myrmicinae</taxon>
        <taxon>Cardiocondyla</taxon>
    </lineage>
</organism>
<reference evidence="2 3" key="1">
    <citation type="submission" date="2023-03" db="EMBL/GenBank/DDBJ databases">
        <title>High recombination rates correlate with genetic variation in Cardiocondyla obscurior ants.</title>
        <authorList>
            <person name="Errbii M."/>
        </authorList>
    </citation>
    <scope>NUCLEOTIDE SEQUENCE [LARGE SCALE GENOMIC DNA]</scope>
    <source>
        <strain evidence="2">Alpha-2009</strain>
        <tissue evidence="2">Whole body</tissue>
    </source>
</reference>
<evidence type="ECO:0000256" key="1">
    <source>
        <dbReference type="SAM" id="MobiDB-lite"/>
    </source>
</evidence>
<gene>
    <name evidence="2" type="ORF">PUN28_006557</name>
</gene>
<evidence type="ECO:0000313" key="2">
    <source>
        <dbReference type="EMBL" id="KAL0124779.1"/>
    </source>
</evidence>